<comment type="caution">
    <text evidence="1">The sequence shown here is derived from an EMBL/GenBank/DDBJ whole genome shotgun (WGS) entry which is preliminary data.</text>
</comment>
<accession>A0A2V1ITH3</accession>
<gene>
    <name evidence="1" type="ORF">C5O25_06150</name>
</gene>
<reference evidence="2" key="1">
    <citation type="submission" date="2018-02" db="EMBL/GenBank/DDBJ databases">
        <authorList>
            <person name="Clavel T."/>
            <person name="Strowig T."/>
        </authorList>
    </citation>
    <scope>NUCLEOTIDE SEQUENCE [LARGE SCALE GENOMIC DNA]</scope>
    <source>
        <strain evidence="2">DSM 100764</strain>
    </source>
</reference>
<keyword evidence="2" id="KW-1185">Reference proteome</keyword>
<dbReference type="GeneID" id="93424133"/>
<sequence length="140" mass="15655">MKTFELLNLSDILSRLPLGKLSIERRAALTRTVCAISRARKPFDDCLTEAKKKLVPDGYEELSGKTDRTPDEDARLKDMTENYNKAVHATIKPELNAEVTLTVSKPMTAEDLLALADCDEKWTLADTMWVANLLGIDMAE</sequence>
<evidence type="ECO:0000313" key="1">
    <source>
        <dbReference type="EMBL" id="PWB07938.1"/>
    </source>
</evidence>
<proteinExistence type="predicted"/>
<dbReference type="Proteomes" id="UP000244925">
    <property type="component" value="Unassembled WGS sequence"/>
</dbReference>
<dbReference type="AlphaFoldDB" id="A0A2V1ITH3"/>
<organism evidence="1 2">
    <name type="scientific">Paramuribaculum intestinale</name>
    <dbReference type="NCBI Taxonomy" id="2094151"/>
    <lineage>
        <taxon>Bacteria</taxon>
        <taxon>Pseudomonadati</taxon>
        <taxon>Bacteroidota</taxon>
        <taxon>Bacteroidia</taxon>
        <taxon>Bacteroidales</taxon>
        <taxon>Muribaculaceae</taxon>
        <taxon>Paramuribaculum</taxon>
    </lineage>
</organism>
<protein>
    <submittedName>
        <fullName evidence="1">Uncharacterized protein</fullName>
    </submittedName>
</protein>
<name>A0A2V1ITH3_9BACT</name>
<dbReference type="EMBL" id="PUBV01000009">
    <property type="protein sequence ID" value="PWB07938.1"/>
    <property type="molecule type" value="Genomic_DNA"/>
</dbReference>
<dbReference type="RefSeq" id="WP_107035855.1">
    <property type="nucleotide sequence ID" value="NZ_CARFQN010000034.1"/>
</dbReference>
<evidence type="ECO:0000313" key="2">
    <source>
        <dbReference type="Proteomes" id="UP000244925"/>
    </source>
</evidence>